<dbReference type="SUPFAM" id="SSF51126">
    <property type="entry name" value="Pectin lyase-like"/>
    <property type="match status" value="1"/>
</dbReference>
<organism evidence="2 3">
    <name type="scientific">Limimaricola litoreus</name>
    <dbReference type="NCBI Taxonomy" id="2955316"/>
    <lineage>
        <taxon>Bacteria</taxon>
        <taxon>Pseudomonadati</taxon>
        <taxon>Pseudomonadota</taxon>
        <taxon>Alphaproteobacteria</taxon>
        <taxon>Rhodobacterales</taxon>
        <taxon>Paracoccaceae</taxon>
        <taxon>Limimaricola</taxon>
    </lineage>
</organism>
<dbReference type="InterPro" id="IPR012334">
    <property type="entry name" value="Pectin_lyas_fold"/>
</dbReference>
<reference evidence="2" key="1">
    <citation type="submission" date="2022-06" db="EMBL/GenBank/DDBJ databases">
        <title>Limimaricola sediminis sp. nov., isolated from an intertidal sediment.</title>
        <authorList>
            <person name="Shao X."/>
        </authorList>
    </citation>
    <scope>NUCLEOTIDE SEQUENCE</scope>
    <source>
        <strain evidence="2">ASW11-118</strain>
    </source>
</reference>
<feature type="domain" description="Right handed beta helix" evidence="1">
    <location>
        <begin position="801"/>
        <end position="925"/>
    </location>
</feature>
<dbReference type="Gene3D" id="2.160.20.10">
    <property type="entry name" value="Single-stranded right-handed beta-helix, Pectin lyase-like"/>
    <property type="match status" value="1"/>
</dbReference>
<dbReference type="Pfam" id="PF13229">
    <property type="entry name" value="Beta_helix"/>
    <property type="match status" value="1"/>
</dbReference>
<dbReference type="Proteomes" id="UP001139477">
    <property type="component" value="Unassembled WGS sequence"/>
</dbReference>
<evidence type="ECO:0000313" key="3">
    <source>
        <dbReference type="Proteomes" id="UP001139477"/>
    </source>
</evidence>
<keyword evidence="3" id="KW-1185">Reference proteome</keyword>
<proteinExistence type="predicted"/>
<evidence type="ECO:0000259" key="1">
    <source>
        <dbReference type="Pfam" id="PF13229"/>
    </source>
</evidence>
<evidence type="ECO:0000313" key="2">
    <source>
        <dbReference type="EMBL" id="MCP1168399.1"/>
    </source>
</evidence>
<dbReference type="InterPro" id="IPR011050">
    <property type="entry name" value="Pectin_lyase_fold/virulence"/>
</dbReference>
<dbReference type="AlphaFoldDB" id="A0A9X2FR18"/>
<dbReference type="InterPro" id="IPR039448">
    <property type="entry name" value="Beta_helix"/>
</dbReference>
<name>A0A9X2FR18_9RHOB</name>
<sequence length="1224" mass="131721">MPATLPRSGTLRLLGGGRIGETLELQGEIGADQPCQWLRDGMPIRGATARSYKVVEADDGADLTCAVGQGSRRGGDVRIAPARPVRSAPPRVTSPLFDEILDQDSGTFELDPKDLFEGLAMRFSVSGPGLRLSADGKIVMINTQDELPGADVAIEARNSGGVAQVAFRLTVEPAAPGDGHVTQEMWRLSADGAGIDILELPRAGRDPVRALEIAFGTTPSAPVRLPARTGRIALDLPPGPVWLRAVLDRGHGPWCRSRAEGAAEAVCVEPSRIRGRRFQPGETLLADPGVIHGAGPQGPAMRWLRDGVEIPGATGVAYRLQPLDVGAHLQFELVAGSAIDSVDLPEISAADPRWETRFETQADVDAWSTSDRRTTLSLREPDAGFPTAKGRMIMEVIGNSRSKSYPEAFLDFEVEPETRYRFEIDLAGKSHGTLTRFRAGTPGDPSANTKADNGRDYWGKSGGTYSGRFGASFETAPGQRLVRLSVAMPPQPGAVTALEGVALENLDAGPGPLPVEGKGGVQARPEDAAVYFIDYRDGDNSADGLSPETAFRTAPWVFIPPGSELIFKGGVRYREPITLGNDGTPDMPITFDLTGERFGSGPAVLDGSQILQGLTPAKTGDNRLVGPWPQGQNPLSAGIYQGDVKLALCQLPTPSDLQFPSLTSEFFRAEEMTATRVTSSEFAALHAIEDLTKNTWLRLWGGANALADIRVAAFDGVDTVTLAAPFKPYKEAGRWRFAVLNHPAGLRQPGQFRQTADQAGIELIRLGGMQSDEEVSFIGGQANAVLRGSHVRWLGGIIEKTGGPGLGVASADGQKLFDVRLRGVRLRDVSSAQAAIQLERVEGGEVVDCEVVDCALGGIRLEGCSGVVVRNNTIDRCVSTLLGLYYRTNHCEVIGNRIGNRTGKHGNGMTAYWGCHDLTFAFNSIRTTDSGLIGLTSQNLGRGPGTTGLRVVFNEFVTAVTSIGMWGSKFSVADWPDEGRNFIANNIFYNPPGSDQYGVFFQRPETAMDTTLINNIASAISDPQGGLFDQRRQTAYGIETLSIVAGGQGYAKGDELGVLDWGGDNRIKVTSVDGQGAILGLKVMDSRNALEPPARPNDLALGGGSGRGARIAVTLRPTNLKLRSHNVYIGDRPKYRMETARMRVFGDLPGWQTARRIPYFVDVMSPDPQDWDLRPGEAKLGEGYPWRFELPRERFPDFPEAGIEVTHIGRYLPDGSDVWNWRGS</sequence>
<gene>
    <name evidence="2" type="ORF">NHG85_07645</name>
</gene>
<dbReference type="Gene3D" id="2.60.40.2700">
    <property type="match status" value="1"/>
</dbReference>
<dbReference type="EMBL" id="JAMYXC010000112">
    <property type="protein sequence ID" value="MCP1168399.1"/>
    <property type="molecule type" value="Genomic_DNA"/>
</dbReference>
<protein>
    <submittedName>
        <fullName evidence="2">Right-handed parallel beta-helix repeat-containing protein</fullName>
    </submittedName>
</protein>
<dbReference type="RefSeq" id="WP_253331271.1">
    <property type="nucleotide sequence ID" value="NZ_JAMYXC010000112.1"/>
</dbReference>
<accession>A0A9X2FR18</accession>
<comment type="caution">
    <text evidence="2">The sequence shown here is derived from an EMBL/GenBank/DDBJ whole genome shotgun (WGS) entry which is preliminary data.</text>
</comment>